<accession>A0A401NYP3</accession>
<dbReference type="PANTHER" id="PTHR14030:SF25">
    <property type="entry name" value="MITOTIC CHECKPOINT SERINE_THREONINE-PROTEIN KINASE BUB1 BETA"/>
    <property type="match status" value="1"/>
</dbReference>
<dbReference type="PROSITE" id="PS51489">
    <property type="entry name" value="BUB1_N"/>
    <property type="match status" value="1"/>
</dbReference>
<feature type="compositionally biased region" description="Basic and acidic residues" evidence="2">
    <location>
        <begin position="471"/>
        <end position="481"/>
    </location>
</feature>
<dbReference type="SMART" id="SM00777">
    <property type="entry name" value="Mad3_BUB1_I"/>
    <property type="match status" value="1"/>
</dbReference>
<dbReference type="OMA" id="KTLCPNP"/>
<evidence type="ECO:0000259" key="3">
    <source>
        <dbReference type="PROSITE" id="PS51489"/>
    </source>
</evidence>
<feature type="compositionally biased region" description="Polar residues" evidence="2">
    <location>
        <begin position="674"/>
        <end position="690"/>
    </location>
</feature>
<dbReference type="InterPro" id="IPR015661">
    <property type="entry name" value="Bub1/Mad3"/>
</dbReference>
<keyword evidence="5" id="KW-1185">Reference proteome</keyword>
<dbReference type="GO" id="GO:0051754">
    <property type="term" value="P:meiotic sister chromatid cohesion, centromeric"/>
    <property type="evidence" value="ECO:0007669"/>
    <property type="project" value="TreeGrafter"/>
</dbReference>
<name>A0A401NYP3_SCYTO</name>
<evidence type="ECO:0000256" key="2">
    <source>
        <dbReference type="SAM" id="MobiDB-lite"/>
    </source>
</evidence>
<proteinExistence type="predicted"/>
<dbReference type="InterPro" id="IPR013212">
    <property type="entry name" value="Mad3/Bub1_I"/>
</dbReference>
<dbReference type="InterPro" id="IPR011009">
    <property type="entry name" value="Kinase-like_dom_sf"/>
</dbReference>
<protein>
    <recommendedName>
        <fullName evidence="3">BUB1 N-terminal domain-containing protein</fullName>
    </recommendedName>
</protein>
<dbReference type="GO" id="GO:0000776">
    <property type="term" value="C:kinetochore"/>
    <property type="evidence" value="ECO:0007669"/>
    <property type="project" value="UniProtKB-ARBA"/>
</dbReference>
<dbReference type="Gene3D" id="1.10.510.10">
    <property type="entry name" value="Transferase(Phosphotransferase) domain 1"/>
    <property type="match status" value="1"/>
</dbReference>
<dbReference type="STRING" id="75743.A0A401NYP3"/>
<feature type="domain" description="BUB1 N-terminal" evidence="3">
    <location>
        <begin position="47"/>
        <end position="211"/>
    </location>
</feature>
<sequence length="1098" mass="123762">MAEADWELSKENVQPLKQGRDVSTLQNVLAQHESPSQISIQEQKLAFEAEIRFYSGNDPLDVWDRYIKWTEQMFPHGGTDSNHSALLERDLKLFLKDERYYSDLRYLGHWLKFADYCADPLEIFDFLKSKGIGVTHAALYIAWAERYELLGSNRKAEAVLQEGIQLQAEPLEKLQHHLRHFQSRVFKQVVASIAEGTNEDFVPEPVQQQRTTLGDLKRRGQKKAMAPVNRVGSAIRSQNQGLSHNVAPAQEQCGSFQVFNENRLQTQPADQPRSLERQWTTLPSTSAKENEIAPGPWNASGILVPKRSNVHEFSAALPANKPDFKLYEEEASHGETMTPHKIEPLFTPVLSARKPSKELNPLLRVQVENCKGRKEVPMYSKDKIYAGMREFSFEEFRAEELKIKEQEQKLLKLKQEKEGMEQLIHMVEVRMKLQQEHSQLESQQNEAIDNTMPHFGITTREFGKELNLSENKPEDSSRDGLNENASSLENMNLAHCTDIKTDMFHGHTTCSQKSGKSQFESQGAISRDCNKEDLEFEAQFMTAHKSQTNTVPALVPPFLELPSAPTPFSIFDETADIENQENQPPANYLKTSTQWQLSGILVPSQYVLTEGACAAECDDLDGIEPLNEDHFVSSDYPNKTLGPYPENTCDFMRGAHLVSTPFHRNPLTDDQESSTKQNSTDGNKNALSSLSPIKEPLFDQTLHMKKLSPIQEASEDGLSSAATTSSSAVSSSSVSSSSAGGLGTISDLNVFERLELGQLNSCETNNANFTFDNPWGAEVRNQLLLSLPVPLSSLPEFHIQKSPIPILEDGLELNLGSQTFNIKQAAVHEQYRVFYGTNSSLDLSKAIIKVYSHTVPWDFYINQQLQMRIGSLFDNYFSRNHSCYMFQNGCVTVDQTKKCETLQDLTQMRKSMPEALVVFLTHDLLALVELMHTAEIVHGGIAPETLFMGDKFYNVSMCPSSLVKLMDFTHSLDLRLQSDIAKFTKFPTMQSLPCKKLLLECTNAYQIDLLGIANTVHFLLFGKHMVVSKNGIPGLTSCSTEQLLHVELWTSFFEKLLNAGDAPSISILRDLQQAVKEVIEPDYEMLYNDAFIPMSYHC</sequence>
<keyword evidence="1" id="KW-0175">Coiled coil</keyword>
<dbReference type="PANTHER" id="PTHR14030">
    <property type="entry name" value="MITOTIC CHECKPOINT SERINE/THREONINE-PROTEIN KINASE BUB1"/>
    <property type="match status" value="1"/>
</dbReference>
<dbReference type="Proteomes" id="UP000288216">
    <property type="component" value="Unassembled WGS sequence"/>
</dbReference>
<dbReference type="GO" id="GO:0004672">
    <property type="term" value="F:protein kinase activity"/>
    <property type="evidence" value="ECO:0007669"/>
    <property type="project" value="TreeGrafter"/>
</dbReference>
<feature type="region of interest" description="Disordered" evidence="2">
    <location>
        <begin position="465"/>
        <end position="484"/>
    </location>
</feature>
<dbReference type="Pfam" id="PF08311">
    <property type="entry name" value="Mad3_BUB1_I"/>
    <property type="match status" value="1"/>
</dbReference>
<feature type="coiled-coil region" evidence="1">
    <location>
        <begin position="396"/>
        <end position="450"/>
    </location>
</feature>
<evidence type="ECO:0000313" key="5">
    <source>
        <dbReference type="Proteomes" id="UP000288216"/>
    </source>
</evidence>
<dbReference type="AlphaFoldDB" id="A0A401NYP3"/>
<gene>
    <name evidence="4" type="ORF">scyTo_0011938</name>
</gene>
<dbReference type="OrthoDB" id="248495at2759"/>
<organism evidence="4 5">
    <name type="scientific">Scyliorhinus torazame</name>
    <name type="common">Cloudy catshark</name>
    <name type="synonym">Catulus torazame</name>
    <dbReference type="NCBI Taxonomy" id="75743"/>
    <lineage>
        <taxon>Eukaryota</taxon>
        <taxon>Metazoa</taxon>
        <taxon>Chordata</taxon>
        <taxon>Craniata</taxon>
        <taxon>Vertebrata</taxon>
        <taxon>Chondrichthyes</taxon>
        <taxon>Elasmobranchii</taxon>
        <taxon>Galeomorphii</taxon>
        <taxon>Galeoidea</taxon>
        <taxon>Carcharhiniformes</taxon>
        <taxon>Scyliorhinidae</taxon>
        <taxon>Scyliorhinus</taxon>
    </lineage>
</organism>
<dbReference type="Gene3D" id="6.10.130.20">
    <property type="match status" value="1"/>
</dbReference>
<dbReference type="SUPFAM" id="SSF56112">
    <property type="entry name" value="Protein kinase-like (PK-like)"/>
    <property type="match status" value="1"/>
</dbReference>
<reference evidence="4 5" key="1">
    <citation type="journal article" date="2018" name="Nat. Ecol. Evol.">
        <title>Shark genomes provide insights into elasmobranch evolution and the origin of vertebrates.</title>
        <authorList>
            <person name="Hara Y"/>
            <person name="Yamaguchi K"/>
            <person name="Onimaru K"/>
            <person name="Kadota M"/>
            <person name="Koyanagi M"/>
            <person name="Keeley SD"/>
            <person name="Tatsumi K"/>
            <person name="Tanaka K"/>
            <person name="Motone F"/>
            <person name="Kageyama Y"/>
            <person name="Nozu R"/>
            <person name="Adachi N"/>
            <person name="Nishimura O"/>
            <person name="Nakagawa R"/>
            <person name="Tanegashima C"/>
            <person name="Kiyatake I"/>
            <person name="Matsumoto R"/>
            <person name="Murakumo K"/>
            <person name="Nishida K"/>
            <person name="Terakita A"/>
            <person name="Kuratani S"/>
            <person name="Sato K"/>
            <person name="Hyodo S Kuraku.S."/>
        </authorList>
    </citation>
    <scope>NUCLEOTIDE SEQUENCE [LARGE SCALE GENOMIC DNA]</scope>
</reference>
<evidence type="ECO:0000256" key="1">
    <source>
        <dbReference type="SAM" id="Coils"/>
    </source>
</evidence>
<comment type="caution">
    <text evidence="4">The sequence shown here is derived from an EMBL/GenBank/DDBJ whole genome shotgun (WGS) entry which is preliminary data.</text>
</comment>
<dbReference type="GO" id="GO:0005634">
    <property type="term" value="C:nucleus"/>
    <property type="evidence" value="ECO:0007669"/>
    <property type="project" value="TreeGrafter"/>
</dbReference>
<evidence type="ECO:0000313" key="4">
    <source>
        <dbReference type="EMBL" id="GCB65991.1"/>
    </source>
</evidence>
<dbReference type="EMBL" id="BFAA01005615">
    <property type="protein sequence ID" value="GCB65991.1"/>
    <property type="molecule type" value="Genomic_DNA"/>
</dbReference>
<dbReference type="Gene3D" id="1.25.40.430">
    <property type="match status" value="1"/>
</dbReference>
<feature type="region of interest" description="Disordered" evidence="2">
    <location>
        <begin position="660"/>
        <end position="690"/>
    </location>
</feature>
<dbReference type="FunFam" id="1.25.40.430:FF:000003">
    <property type="entry name" value="Checkpoint serine/threonine-protein kinase BUB1"/>
    <property type="match status" value="1"/>
</dbReference>
<dbReference type="GO" id="GO:0007094">
    <property type="term" value="P:mitotic spindle assembly checkpoint signaling"/>
    <property type="evidence" value="ECO:0007669"/>
    <property type="project" value="InterPro"/>
</dbReference>